<evidence type="ECO:0000256" key="2">
    <source>
        <dbReference type="ARBA" id="ARBA00012438"/>
    </source>
</evidence>
<dbReference type="SUPFAM" id="SSF50969">
    <property type="entry name" value="YVTN repeat-like/Quinoprotein amine dehydrogenase"/>
    <property type="match status" value="1"/>
</dbReference>
<dbReference type="SUPFAM" id="SSF63829">
    <property type="entry name" value="Calcium-dependent phosphotriesterase"/>
    <property type="match status" value="1"/>
</dbReference>
<sequence>MLLWVFFVVLAPAGIAQRDTILPVLEPSYLYNFTENSRNTLSSFKDFLEDERGRIWLDAGPNENLLQVVHLAVLDGYDFSMVDLDDPDITGHLTIFTEVAGHRIIGYHPDRNYVFTVNLHDRQVTKYDLSPFIDGGNVKNAIQAKDGSLIALVYDRDGLKLFTIRDQQIERLVTVAYREEAEIFYSWRMKKLPLLEDERGVWFTGNQLPLHYFDRSTHRVQQYLPKGEQVANWPVRNNIRANVQTQLVRHGDRLKLYYPAYRNKVLDFDPVRCRFLPEQSYPDDWRMQYLAIDTVGNLLQLFRDQNDTYRAILTDANGRKLDYSRFAQLSGKGEIRQMKSSNFTQKVIINRTQEFMSAGVRDPSGIMAKRVYPAIVPPLSMARNTFLIQEPYRRLYTFTNGAFTAYTPEEIARDSMLYLLKNSPLRLAKETPTGQAWFPHIISTEGLVGVNPSEGSYRIFPMKDPPSRIAYLNDSTLIFLQKRRLFNFHTRTGKVTPALGNEPLFKYEGYNYDFLLDARKKLWIAGSSGLLQVDIEKETKRTIGPEDGFLDFRFHDIYEGASGRLYFGSVTRGLHIYDPISGHVQIVNYSLGLAHNGVRAILEDQEGYIWVGTMNGLSLLSPEGEVLRNFFVEDGLPGNTFELGTAHRSENGQLIFGCVNGPVVIDPKIIKAQLRQSRVEKPFLTEMTFYDRQKKKEVSVKTWHEAQNTVDLAAANRYLRLKFALPNIVQPTANRFSYKLEGLDEKWTYIGTQHELNLRQLPAGRYRLLIRGADYLNTWSEEPLVIAIRAREFFYKQTWFHALIALVVVFLAGIWIRRLRFEKHHLAREVDKQTRQIRTDKELIEQQAGALQRSNQLQSRFFTNISHELRTPITLIGTPVEQLLAMEGASLSPQIIRSLNLVRNNAQKLNALVEEILELSKLEAGKVELKRSPVPLDLFIRQLFSSFESQAALKHINYQLSSDVDPELFLSLDRGRLAKIVNNLLGNALKFTPGNGRVELHVSAKKQEGRPEIDTYTVSVRVQDSGRGIPAEDLPHIFERYFQTKQSDLTVDGGAGIGLALSKELAHLMGGSLQVASEWGTGSTFTLFLPGVQHATDLQAAESGTTVAGTLSTAIPSPIRKATEGQILIVEDNPDMQTLLLSILEDRYTCRLCNNGAEAWALLQPTGSARSIRLIISDVMMPEMDGYALLDRIKASPELEAIPIIMLTARTDEPDKLRALRMGVDDYLGKPFSASELLVRIDNLISRYQYRLDYQEETSVDSPPPSANQRWLQEIEQLILEAVDKKIELNVNYLTHHLNLSGRQLLRRLKSLTGLTTNQYIQEIKLQYARTLLEEQTFYTVAEVAYASGFNTPKYFSKAYEKRFGKRPVNYFEPLG</sequence>
<dbReference type="GO" id="GO:0043565">
    <property type="term" value="F:sequence-specific DNA binding"/>
    <property type="evidence" value="ECO:0007669"/>
    <property type="project" value="InterPro"/>
</dbReference>
<dbReference type="InterPro" id="IPR018060">
    <property type="entry name" value="HTH_AraC"/>
</dbReference>
<feature type="modified residue" description="4-aspartylphosphate" evidence="6">
    <location>
        <position position="1178"/>
    </location>
</feature>
<keyword evidence="11" id="KW-1185">Reference proteome</keyword>
<dbReference type="PANTHER" id="PTHR43547:SF2">
    <property type="entry name" value="HYBRID SIGNAL TRANSDUCTION HISTIDINE KINASE C"/>
    <property type="match status" value="1"/>
</dbReference>
<dbReference type="SUPFAM" id="SSF47384">
    <property type="entry name" value="Homodimeric domain of signal transducing histidine kinase"/>
    <property type="match status" value="1"/>
</dbReference>
<dbReference type="InterPro" id="IPR009057">
    <property type="entry name" value="Homeodomain-like_sf"/>
</dbReference>
<evidence type="ECO:0000259" key="7">
    <source>
        <dbReference type="PROSITE" id="PS01124"/>
    </source>
</evidence>
<reference evidence="10 11" key="1">
    <citation type="submission" date="2017-10" db="EMBL/GenBank/DDBJ databases">
        <title>The draft genome sequence of Lewinella nigricans NBRC 102662.</title>
        <authorList>
            <person name="Wang K."/>
        </authorList>
    </citation>
    <scope>NUCLEOTIDE SEQUENCE [LARGE SCALE GENOMIC DNA]</scope>
    <source>
        <strain evidence="10 11">NBRC 102662</strain>
    </source>
</reference>
<dbReference type="GO" id="GO:0000155">
    <property type="term" value="F:phosphorelay sensor kinase activity"/>
    <property type="evidence" value="ECO:0007669"/>
    <property type="project" value="InterPro"/>
</dbReference>
<dbReference type="SUPFAM" id="SSF52172">
    <property type="entry name" value="CheY-like"/>
    <property type="match status" value="1"/>
</dbReference>
<evidence type="ECO:0000256" key="1">
    <source>
        <dbReference type="ARBA" id="ARBA00000085"/>
    </source>
</evidence>
<gene>
    <name evidence="10" type="ORF">CRP01_15875</name>
</gene>
<feature type="domain" description="Response regulatory" evidence="9">
    <location>
        <begin position="1126"/>
        <end position="1245"/>
    </location>
</feature>
<dbReference type="SMART" id="SM00342">
    <property type="entry name" value="HTH_ARAC"/>
    <property type="match status" value="1"/>
</dbReference>
<dbReference type="Pfam" id="PF07494">
    <property type="entry name" value="Reg_prop"/>
    <property type="match status" value="1"/>
</dbReference>
<dbReference type="InterPro" id="IPR011006">
    <property type="entry name" value="CheY-like_superfamily"/>
</dbReference>
<keyword evidence="4" id="KW-0805">Transcription regulation</keyword>
<evidence type="ECO:0000256" key="5">
    <source>
        <dbReference type="ARBA" id="ARBA00023163"/>
    </source>
</evidence>
<dbReference type="PRINTS" id="PR00344">
    <property type="entry name" value="BCTRLSENSOR"/>
</dbReference>
<evidence type="ECO:0000259" key="9">
    <source>
        <dbReference type="PROSITE" id="PS50110"/>
    </source>
</evidence>
<dbReference type="Pfam" id="PF07495">
    <property type="entry name" value="Y_Y_Y"/>
    <property type="match status" value="1"/>
</dbReference>
<dbReference type="Gene3D" id="3.30.565.10">
    <property type="entry name" value="Histidine kinase-like ATPase, C-terminal domain"/>
    <property type="match status" value="1"/>
</dbReference>
<dbReference type="InterPro" id="IPR001789">
    <property type="entry name" value="Sig_transdc_resp-reg_receiver"/>
</dbReference>
<dbReference type="CDD" id="cd00082">
    <property type="entry name" value="HisKA"/>
    <property type="match status" value="1"/>
</dbReference>
<protein>
    <recommendedName>
        <fullName evidence="2">histidine kinase</fullName>
        <ecNumber evidence="2">2.7.13.3</ecNumber>
    </recommendedName>
</protein>
<dbReference type="EC" id="2.7.13.3" evidence="2"/>
<dbReference type="SMART" id="SM00388">
    <property type="entry name" value="HisKA"/>
    <property type="match status" value="1"/>
</dbReference>
<dbReference type="Gene3D" id="2.130.10.10">
    <property type="entry name" value="YVTN repeat-like/Quinoprotein amine dehydrogenase"/>
    <property type="match status" value="1"/>
</dbReference>
<evidence type="ECO:0000256" key="4">
    <source>
        <dbReference type="ARBA" id="ARBA00023015"/>
    </source>
</evidence>
<dbReference type="InterPro" id="IPR003594">
    <property type="entry name" value="HATPase_dom"/>
</dbReference>
<dbReference type="InterPro" id="IPR005467">
    <property type="entry name" value="His_kinase_dom"/>
</dbReference>
<dbReference type="InterPro" id="IPR013783">
    <property type="entry name" value="Ig-like_fold"/>
</dbReference>
<comment type="catalytic activity">
    <reaction evidence="1">
        <text>ATP + protein L-histidine = ADP + protein N-phospho-L-histidine.</text>
        <dbReference type="EC" id="2.7.13.3"/>
    </reaction>
</comment>
<organism evidence="10 11">
    <name type="scientific">Flavilitoribacter nigricans (strain ATCC 23147 / DSM 23189 / NBRC 102662 / NCIMB 1420 / SS-2)</name>
    <name type="common">Lewinella nigricans</name>
    <dbReference type="NCBI Taxonomy" id="1122177"/>
    <lineage>
        <taxon>Bacteria</taxon>
        <taxon>Pseudomonadati</taxon>
        <taxon>Bacteroidota</taxon>
        <taxon>Saprospiria</taxon>
        <taxon>Saprospirales</taxon>
        <taxon>Lewinellaceae</taxon>
        <taxon>Flavilitoribacter</taxon>
    </lineage>
</organism>
<dbReference type="Gene3D" id="1.10.287.130">
    <property type="match status" value="1"/>
</dbReference>
<dbReference type="InterPro" id="IPR011123">
    <property type="entry name" value="Y_Y_Y"/>
</dbReference>
<dbReference type="InterPro" id="IPR011044">
    <property type="entry name" value="Quino_amine_DH_bsu"/>
</dbReference>
<dbReference type="PROSITE" id="PS50110">
    <property type="entry name" value="RESPONSE_REGULATORY"/>
    <property type="match status" value="1"/>
</dbReference>
<dbReference type="Pfam" id="PF02518">
    <property type="entry name" value="HATPase_c"/>
    <property type="match status" value="1"/>
</dbReference>
<dbReference type="CDD" id="cd17574">
    <property type="entry name" value="REC_OmpR"/>
    <property type="match status" value="1"/>
</dbReference>
<feature type="domain" description="HTH araC/xylS-type" evidence="7">
    <location>
        <begin position="1273"/>
        <end position="1374"/>
    </location>
</feature>
<dbReference type="InterPro" id="IPR004358">
    <property type="entry name" value="Sig_transdc_His_kin-like_C"/>
</dbReference>
<evidence type="ECO:0000313" key="11">
    <source>
        <dbReference type="Proteomes" id="UP000223913"/>
    </source>
</evidence>
<keyword evidence="5" id="KW-0804">Transcription</keyword>
<dbReference type="SMART" id="SM00448">
    <property type="entry name" value="REC"/>
    <property type="match status" value="1"/>
</dbReference>
<comment type="caution">
    <text evidence="10">The sequence shown here is derived from an EMBL/GenBank/DDBJ whole genome shotgun (WGS) entry which is preliminary data.</text>
</comment>
<dbReference type="Pfam" id="PF12833">
    <property type="entry name" value="HTH_18"/>
    <property type="match status" value="1"/>
</dbReference>
<accession>A0A2D0NAC9</accession>
<dbReference type="InterPro" id="IPR015943">
    <property type="entry name" value="WD40/YVTN_repeat-like_dom_sf"/>
</dbReference>
<dbReference type="InterPro" id="IPR003661">
    <property type="entry name" value="HisK_dim/P_dom"/>
</dbReference>
<evidence type="ECO:0000256" key="6">
    <source>
        <dbReference type="PROSITE-ProRule" id="PRU00169"/>
    </source>
</evidence>
<dbReference type="SMART" id="SM00387">
    <property type="entry name" value="HATPase_c"/>
    <property type="match status" value="1"/>
</dbReference>
<dbReference type="PROSITE" id="PS50109">
    <property type="entry name" value="HIS_KIN"/>
    <property type="match status" value="1"/>
</dbReference>
<proteinExistence type="predicted"/>
<dbReference type="SUPFAM" id="SSF46689">
    <property type="entry name" value="Homeodomain-like"/>
    <property type="match status" value="1"/>
</dbReference>
<dbReference type="SUPFAM" id="SSF55874">
    <property type="entry name" value="ATPase domain of HSP90 chaperone/DNA topoisomerase II/histidine kinase"/>
    <property type="match status" value="1"/>
</dbReference>
<dbReference type="InterPro" id="IPR036890">
    <property type="entry name" value="HATPase_C_sf"/>
</dbReference>
<dbReference type="InterPro" id="IPR011110">
    <property type="entry name" value="Reg_prop"/>
</dbReference>
<dbReference type="Pfam" id="PF00512">
    <property type="entry name" value="HisKA"/>
    <property type="match status" value="1"/>
</dbReference>
<dbReference type="InterPro" id="IPR036097">
    <property type="entry name" value="HisK_dim/P_sf"/>
</dbReference>
<dbReference type="PANTHER" id="PTHR43547">
    <property type="entry name" value="TWO-COMPONENT HISTIDINE KINASE"/>
    <property type="match status" value="1"/>
</dbReference>
<evidence type="ECO:0000256" key="3">
    <source>
        <dbReference type="ARBA" id="ARBA00022553"/>
    </source>
</evidence>
<dbReference type="PROSITE" id="PS01124">
    <property type="entry name" value="HTH_ARAC_FAMILY_2"/>
    <property type="match status" value="1"/>
</dbReference>
<dbReference type="Proteomes" id="UP000223913">
    <property type="component" value="Unassembled WGS sequence"/>
</dbReference>
<dbReference type="Gene3D" id="3.40.50.2300">
    <property type="match status" value="1"/>
</dbReference>
<name>A0A2D0NAC9_FLAN2</name>
<feature type="domain" description="Histidine kinase" evidence="8">
    <location>
        <begin position="864"/>
        <end position="1093"/>
    </location>
</feature>
<dbReference type="EMBL" id="PDUD01000021">
    <property type="protein sequence ID" value="PHN05472.1"/>
    <property type="molecule type" value="Genomic_DNA"/>
</dbReference>
<evidence type="ECO:0000259" key="8">
    <source>
        <dbReference type="PROSITE" id="PS50109"/>
    </source>
</evidence>
<dbReference type="Pfam" id="PF00072">
    <property type="entry name" value="Response_reg"/>
    <property type="match status" value="1"/>
</dbReference>
<keyword evidence="3 6" id="KW-0597">Phosphoprotein</keyword>
<dbReference type="Gene3D" id="1.10.10.60">
    <property type="entry name" value="Homeodomain-like"/>
    <property type="match status" value="1"/>
</dbReference>
<dbReference type="GO" id="GO:0003700">
    <property type="term" value="F:DNA-binding transcription factor activity"/>
    <property type="evidence" value="ECO:0007669"/>
    <property type="project" value="InterPro"/>
</dbReference>
<evidence type="ECO:0000313" key="10">
    <source>
        <dbReference type="EMBL" id="PHN05472.1"/>
    </source>
</evidence>
<dbReference type="Gene3D" id="2.60.40.10">
    <property type="entry name" value="Immunoglobulins"/>
    <property type="match status" value="1"/>
</dbReference>